<evidence type="ECO:0000256" key="7">
    <source>
        <dbReference type="ARBA" id="ARBA00023315"/>
    </source>
</evidence>
<protein>
    <recommendedName>
        <fullName evidence="8">S-acyltransferase</fullName>
        <ecNumber evidence="8">2.3.1.225</ecNumber>
    </recommendedName>
    <alternativeName>
        <fullName evidence="8">Palmitoyltransferase</fullName>
    </alternativeName>
</protein>
<dbReference type="AlphaFoldDB" id="A0AAD2A177"/>
<comment type="catalytic activity">
    <reaction evidence="8">
        <text>L-cysteinyl-[protein] + hexadecanoyl-CoA = S-hexadecanoyl-L-cysteinyl-[protein] + CoA</text>
        <dbReference type="Rhea" id="RHEA:36683"/>
        <dbReference type="Rhea" id="RHEA-COMP:10131"/>
        <dbReference type="Rhea" id="RHEA-COMP:11032"/>
        <dbReference type="ChEBI" id="CHEBI:29950"/>
        <dbReference type="ChEBI" id="CHEBI:57287"/>
        <dbReference type="ChEBI" id="CHEBI:57379"/>
        <dbReference type="ChEBI" id="CHEBI:74151"/>
        <dbReference type="EC" id="2.3.1.225"/>
    </reaction>
</comment>
<proteinExistence type="inferred from homology"/>
<sequence length="249" mass="28821">MFLFLTSSRDPGIVPRNSSPPECDETFEMSTPSMEWVNGRTPHLKLPRTKDMIVNEHTVKVKFCETCLLYRPPRASHCSICNNCVQRFDHHCPWVGQCIGITTYENFRYRYDKKENPYNKGVIRNLKEVFFSNIPPSMNDFRAYFEEDESVGVDPTTAEFMGSITTSKEKIDFEMRTKFAEENGLSLPEILRVLEYDDIETNMKEEGNDRTDLDPLLFLDEQELKDEANGKEKLDEITTSDQITGSGQR</sequence>
<keyword evidence="3 8" id="KW-0808">Transferase</keyword>
<feature type="compositionally biased region" description="Basic and acidic residues" evidence="9">
    <location>
        <begin position="225"/>
        <end position="236"/>
    </location>
</feature>
<evidence type="ECO:0000256" key="1">
    <source>
        <dbReference type="ARBA" id="ARBA00004127"/>
    </source>
</evidence>
<keyword evidence="7 8" id="KW-0012">Acyltransferase</keyword>
<gene>
    <name evidence="11" type="ORF">FPE_LOCUS27030</name>
</gene>
<comment type="similarity">
    <text evidence="2 8">Belongs to the DHHC palmitoyltransferase family.</text>
</comment>
<evidence type="ECO:0000259" key="10">
    <source>
        <dbReference type="Pfam" id="PF01529"/>
    </source>
</evidence>
<dbReference type="EMBL" id="OU503052">
    <property type="protein sequence ID" value="CAI9779600.1"/>
    <property type="molecule type" value="Genomic_DNA"/>
</dbReference>
<evidence type="ECO:0000313" key="12">
    <source>
        <dbReference type="Proteomes" id="UP000834106"/>
    </source>
</evidence>
<evidence type="ECO:0000256" key="4">
    <source>
        <dbReference type="ARBA" id="ARBA00022692"/>
    </source>
</evidence>
<reference evidence="11" key="1">
    <citation type="submission" date="2023-05" db="EMBL/GenBank/DDBJ databases">
        <authorList>
            <person name="Huff M."/>
        </authorList>
    </citation>
    <scope>NUCLEOTIDE SEQUENCE</scope>
</reference>
<dbReference type="InterPro" id="IPR001594">
    <property type="entry name" value="Palmitoyltrfase_DHHC"/>
</dbReference>
<evidence type="ECO:0000256" key="9">
    <source>
        <dbReference type="SAM" id="MobiDB-lite"/>
    </source>
</evidence>
<dbReference type="Proteomes" id="UP000834106">
    <property type="component" value="Chromosome 17"/>
</dbReference>
<dbReference type="PANTHER" id="PTHR22883:SF391">
    <property type="entry name" value="PROTEIN S-ACYLTRANSFERASE 3-RELATED"/>
    <property type="match status" value="1"/>
</dbReference>
<dbReference type="EC" id="2.3.1.225" evidence="8"/>
<dbReference type="PROSITE" id="PS50216">
    <property type="entry name" value="DHHC"/>
    <property type="match status" value="1"/>
</dbReference>
<comment type="subcellular location">
    <subcellularLocation>
        <location evidence="1">Endomembrane system</location>
        <topology evidence="1">Multi-pass membrane protein</topology>
    </subcellularLocation>
</comment>
<keyword evidence="5" id="KW-1133">Transmembrane helix</keyword>
<evidence type="ECO:0000256" key="5">
    <source>
        <dbReference type="ARBA" id="ARBA00022989"/>
    </source>
</evidence>
<organism evidence="11 12">
    <name type="scientific">Fraxinus pennsylvanica</name>
    <dbReference type="NCBI Taxonomy" id="56036"/>
    <lineage>
        <taxon>Eukaryota</taxon>
        <taxon>Viridiplantae</taxon>
        <taxon>Streptophyta</taxon>
        <taxon>Embryophyta</taxon>
        <taxon>Tracheophyta</taxon>
        <taxon>Spermatophyta</taxon>
        <taxon>Magnoliopsida</taxon>
        <taxon>eudicotyledons</taxon>
        <taxon>Gunneridae</taxon>
        <taxon>Pentapetalae</taxon>
        <taxon>asterids</taxon>
        <taxon>lamiids</taxon>
        <taxon>Lamiales</taxon>
        <taxon>Oleaceae</taxon>
        <taxon>Oleeae</taxon>
        <taxon>Fraxinus</taxon>
    </lineage>
</organism>
<name>A0AAD2A177_9LAMI</name>
<feature type="compositionally biased region" description="Polar residues" evidence="9">
    <location>
        <begin position="237"/>
        <end position="249"/>
    </location>
</feature>
<dbReference type="InterPro" id="IPR039859">
    <property type="entry name" value="PFA4/ZDH16/20/ERF2-like"/>
</dbReference>
<feature type="region of interest" description="Disordered" evidence="9">
    <location>
        <begin position="224"/>
        <end position="249"/>
    </location>
</feature>
<accession>A0AAD2A177</accession>
<evidence type="ECO:0000256" key="2">
    <source>
        <dbReference type="ARBA" id="ARBA00008574"/>
    </source>
</evidence>
<evidence type="ECO:0000313" key="11">
    <source>
        <dbReference type="EMBL" id="CAI9779600.1"/>
    </source>
</evidence>
<dbReference type="PANTHER" id="PTHR22883">
    <property type="entry name" value="ZINC FINGER DHHC DOMAIN CONTAINING PROTEIN"/>
    <property type="match status" value="1"/>
</dbReference>
<evidence type="ECO:0000256" key="6">
    <source>
        <dbReference type="ARBA" id="ARBA00023136"/>
    </source>
</evidence>
<dbReference type="Pfam" id="PF01529">
    <property type="entry name" value="DHHC"/>
    <property type="match status" value="1"/>
</dbReference>
<dbReference type="GO" id="GO:0005794">
    <property type="term" value="C:Golgi apparatus"/>
    <property type="evidence" value="ECO:0007669"/>
    <property type="project" value="TreeGrafter"/>
</dbReference>
<comment type="domain">
    <text evidence="8">The DHHC domain is required for palmitoyltransferase activity.</text>
</comment>
<dbReference type="GO" id="GO:0005783">
    <property type="term" value="C:endoplasmic reticulum"/>
    <property type="evidence" value="ECO:0007669"/>
    <property type="project" value="TreeGrafter"/>
</dbReference>
<keyword evidence="12" id="KW-1185">Reference proteome</keyword>
<dbReference type="GO" id="GO:0019706">
    <property type="term" value="F:protein-cysteine S-palmitoyltransferase activity"/>
    <property type="evidence" value="ECO:0007669"/>
    <property type="project" value="UniProtKB-EC"/>
</dbReference>
<dbReference type="GO" id="GO:0006612">
    <property type="term" value="P:protein targeting to membrane"/>
    <property type="evidence" value="ECO:0007669"/>
    <property type="project" value="TreeGrafter"/>
</dbReference>
<keyword evidence="6" id="KW-0472">Membrane</keyword>
<keyword evidence="4" id="KW-0812">Transmembrane</keyword>
<feature type="domain" description="Palmitoyltransferase DHHC" evidence="10">
    <location>
        <begin position="61"/>
        <end position="107"/>
    </location>
</feature>
<evidence type="ECO:0000256" key="3">
    <source>
        <dbReference type="ARBA" id="ARBA00022679"/>
    </source>
</evidence>
<evidence type="ECO:0000256" key="8">
    <source>
        <dbReference type="RuleBase" id="RU079119"/>
    </source>
</evidence>